<dbReference type="InterPro" id="IPR000210">
    <property type="entry name" value="BTB/POZ_dom"/>
</dbReference>
<feature type="compositionally biased region" description="Polar residues" evidence="1">
    <location>
        <begin position="575"/>
        <end position="585"/>
    </location>
</feature>
<evidence type="ECO:0000313" key="4">
    <source>
        <dbReference type="EMBL" id="KAK7110258.1"/>
    </source>
</evidence>
<evidence type="ECO:0000259" key="2">
    <source>
        <dbReference type="PROSITE" id="PS50097"/>
    </source>
</evidence>
<comment type="caution">
    <text evidence="4">The sequence shown here is derived from an EMBL/GenBank/DDBJ whole genome shotgun (WGS) entry which is preliminary data.</text>
</comment>
<feature type="domain" description="NPH3" evidence="3">
    <location>
        <begin position="218"/>
        <end position="521"/>
    </location>
</feature>
<evidence type="ECO:0000313" key="5">
    <source>
        <dbReference type="Proteomes" id="UP001374579"/>
    </source>
</evidence>
<gene>
    <name evidence="4" type="ORF">V1264_014163</name>
</gene>
<feature type="region of interest" description="Disordered" evidence="1">
    <location>
        <begin position="266"/>
        <end position="296"/>
    </location>
</feature>
<evidence type="ECO:0000256" key="1">
    <source>
        <dbReference type="SAM" id="MobiDB-lite"/>
    </source>
</evidence>
<feature type="region of interest" description="Disordered" evidence="1">
    <location>
        <begin position="541"/>
        <end position="591"/>
    </location>
</feature>
<reference evidence="4 5" key="1">
    <citation type="submission" date="2024-02" db="EMBL/GenBank/DDBJ databases">
        <title>Chromosome-scale genome assembly of the rough periwinkle Littorina saxatilis.</title>
        <authorList>
            <person name="De Jode A."/>
            <person name="Faria R."/>
            <person name="Formenti G."/>
            <person name="Sims Y."/>
            <person name="Smith T.P."/>
            <person name="Tracey A."/>
            <person name="Wood J.M.D."/>
            <person name="Zagrodzka Z.B."/>
            <person name="Johannesson K."/>
            <person name="Butlin R.K."/>
            <person name="Leder E.H."/>
        </authorList>
    </citation>
    <scope>NUCLEOTIDE SEQUENCE [LARGE SCALE GENOMIC DNA]</scope>
    <source>
        <strain evidence="4">Snail1</strain>
        <tissue evidence="4">Muscle</tissue>
    </source>
</reference>
<organism evidence="4 5">
    <name type="scientific">Littorina saxatilis</name>
    <dbReference type="NCBI Taxonomy" id="31220"/>
    <lineage>
        <taxon>Eukaryota</taxon>
        <taxon>Metazoa</taxon>
        <taxon>Spiralia</taxon>
        <taxon>Lophotrochozoa</taxon>
        <taxon>Mollusca</taxon>
        <taxon>Gastropoda</taxon>
        <taxon>Caenogastropoda</taxon>
        <taxon>Littorinimorpha</taxon>
        <taxon>Littorinoidea</taxon>
        <taxon>Littorinidae</taxon>
        <taxon>Littorina</taxon>
    </lineage>
</organism>
<feature type="compositionally biased region" description="Polar residues" evidence="1">
    <location>
        <begin position="285"/>
        <end position="296"/>
    </location>
</feature>
<dbReference type="PROSITE" id="PS50097">
    <property type="entry name" value="BTB"/>
    <property type="match status" value="1"/>
</dbReference>
<name>A0AAN9BQI5_9CAEN</name>
<dbReference type="PROSITE" id="PS51649">
    <property type="entry name" value="NPH3"/>
    <property type="match status" value="1"/>
</dbReference>
<protein>
    <recommendedName>
        <fullName evidence="6">BTB/POZ domain-containing protein</fullName>
    </recommendedName>
</protein>
<accession>A0AAN9BQI5</accession>
<evidence type="ECO:0008006" key="6">
    <source>
        <dbReference type="Google" id="ProtNLM"/>
    </source>
</evidence>
<dbReference type="EMBL" id="JBAMIC010000003">
    <property type="protein sequence ID" value="KAK7110258.1"/>
    <property type="molecule type" value="Genomic_DNA"/>
</dbReference>
<dbReference type="InterPro" id="IPR011333">
    <property type="entry name" value="SKP1/BTB/POZ_sf"/>
</dbReference>
<dbReference type="Gene3D" id="3.30.710.10">
    <property type="entry name" value="Potassium Channel Kv1.1, Chain A"/>
    <property type="match status" value="1"/>
</dbReference>
<dbReference type="Pfam" id="PF00651">
    <property type="entry name" value="BTB"/>
    <property type="match status" value="1"/>
</dbReference>
<feature type="compositionally biased region" description="Low complexity" evidence="1">
    <location>
        <begin position="561"/>
        <end position="573"/>
    </location>
</feature>
<evidence type="ECO:0000259" key="3">
    <source>
        <dbReference type="PROSITE" id="PS51649"/>
    </source>
</evidence>
<dbReference type="SUPFAM" id="SSF54695">
    <property type="entry name" value="POZ domain"/>
    <property type="match status" value="1"/>
</dbReference>
<dbReference type="InterPro" id="IPR027356">
    <property type="entry name" value="NPH3_dom"/>
</dbReference>
<sequence length="694" mass="75362">MDFSKFRTSGDLSDMTVLVEGVENNLHRFPLYAKSEFFCGLARGPPFPQSPSFTKSRVELTDFPGGQTVFAVVADFCYNMSPKVTKDNVVELRCAALRLQMEGPGNLADAADKFLQDTVASAKLSRSSSSLVTLLLHCASVGQLAADSGVVSICTDALVDTWLRSPGKFSPTASSAATPGSAFTLQGSAFTPMKPSTNALLPPSSSSTCGSGDVTSDDVMMDSLCKLPEDWFAALLTKALEKGVRQSQLAEMAVRYVSTAIDSDELEGRRNRNGGGGLMGDANGHSTPVNDSGSVVDSSAFPDLDKDIDSAREEVENLEVSNRGLPSIPDRDVDLGVLLDTVLTTLPEDAYNLPSLTMEWLTKVLRISTAHGCSCRQFLVKIAADKLTRLSSEDLCIVSPSVLHDIVLEAKADDTQAERACALVDTYLGEMTKKGVLTAETFRLLASAAPPNMRKNHDNLYEVLEYVLRAEKDSLNAEQRQELLSTINLDLVTEETLQRLLDSDLVSPEPVARASLKLCSSLRTELESVKYIAQMQEEELTKYQSRSSPQPSPRGAGAFVSSSKIDSDSGFSDTGLDSNKPGQQDANEHVRAAQSVLSTARSKLAMPLYTGHRPYVPSSTSTSHYPLVSGLVGDHDSSLQDELEFGRNLDRPMFRSLEPRVRSRHYPVYIGSTSSSSSSHPHHRSTYFPYSQRY</sequence>
<feature type="region of interest" description="Disordered" evidence="1">
    <location>
        <begin position="671"/>
        <end position="694"/>
    </location>
</feature>
<feature type="domain" description="BTB" evidence="2">
    <location>
        <begin position="13"/>
        <end position="86"/>
    </location>
</feature>
<dbReference type="AlphaFoldDB" id="A0AAN9BQI5"/>
<dbReference type="PANTHER" id="PTHR32370">
    <property type="entry name" value="OS12G0117600 PROTEIN"/>
    <property type="match status" value="1"/>
</dbReference>
<dbReference type="Proteomes" id="UP001374579">
    <property type="component" value="Unassembled WGS sequence"/>
</dbReference>
<dbReference type="InterPro" id="IPR043454">
    <property type="entry name" value="NPH3/RPT2-like"/>
</dbReference>
<proteinExistence type="predicted"/>
<keyword evidence="5" id="KW-1185">Reference proteome</keyword>
<dbReference type="Pfam" id="PF03000">
    <property type="entry name" value="NPH3"/>
    <property type="match status" value="1"/>
</dbReference>